<organism evidence="2 3">
    <name type="scientific">Protaetiibacter mangrovi</name>
    <dbReference type="NCBI Taxonomy" id="2970926"/>
    <lineage>
        <taxon>Bacteria</taxon>
        <taxon>Bacillati</taxon>
        <taxon>Actinomycetota</taxon>
        <taxon>Actinomycetes</taxon>
        <taxon>Micrococcales</taxon>
        <taxon>Microbacteriaceae</taxon>
        <taxon>Protaetiibacter</taxon>
    </lineage>
</organism>
<dbReference type="InterPro" id="IPR000551">
    <property type="entry name" value="MerR-type_HTH_dom"/>
</dbReference>
<dbReference type="PROSITE" id="PS50937">
    <property type="entry name" value="HTH_MERR_2"/>
    <property type="match status" value="1"/>
</dbReference>
<dbReference type="SMART" id="SM00422">
    <property type="entry name" value="HTH_MERR"/>
    <property type="match status" value="1"/>
</dbReference>
<dbReference type="RefSeq" id="WP_258798646.1">
    <property type="nucleotide sequence ID" value="NZ_JANTHX010000007.1"/>
</dbReference>
<feature type="domain" description="HTH merR-type" evidence="1">
    <location>
        <begin position="1"/>
        <end position="70"/>
    </location>
</feature>
<reference evidence="2 3" key="1">
    <citation type="submission" date="2022-08" db="EMBL/GenBank/DDBJ databases">
        <authorList>
            <person name="Li F."/>
        </authorList>
    </citation>
    <scope>NUCLEOTIDE SEQUENCE [LARGE SCALE GENOMIC DNA]</scope>
    <source>
        <strain evidence="2 3">10F1B-8-1</strain>
    </source>
</reference>
<dbReference type="SUPFAM" id="SSF46955">
    <property type="entry name" value="Putative DNA-binding domain"/>
    <property type="match status" value="1"/>
</dbReference>
<keyword evidence="3" id="KW-1185">Reference proteome</keyword>
<name>A0ABT1ZFV5_9MICO</name>
<dbReference type="Gene3D" id="1.10.1660.10">
    <property type="match status" value="1"/>
</dbReference>
<evidence type="ECO:0000313" key="3">
    <source>
        <dbReference type="Proteomes" id="UP001205337"/>
    </source>
</evidence>
<protein>
    <submittedName>
        <fullName evidence="2">MerR family transcriptional regulator</fullName>
    </submittedName>
</protein>
<dbReference type="EMBL" id="JANTHX010000007">
    <property type="protein sequence ID" value="MCS0499591.1"/>
    <property type="molecule type" value="Genomic_DNA"/>
</dbReference>
<gene>
    <name evidence="2" type="ORF">NUH29_08515</name>
</gene>
<dbReference type="Pfam" id="PF13411">
    <property type="entry name" value="MerR_1"/>
    <property type="match status" value="1"/>
</dbReference>
<evidence type="ECO:0000259" key="1">
    <source>
        <dbReference type="PROSITE" id="PS50937"/>
    </source>
</evidence>
<evidence type="ECO:0000313" key="2">
    <source>
        <dbReference type="EMBL" id="MCS0499591.1"/>
    </source>
</evidence>
<comment type="caution">
    <text evidence="2">The sequence shown here is derived from an EMBL/GenBank/DDBJ whole genome shotgun (WGS) entry which is preliminary data.</text>
</comment>
<sequence>MLMSELSRRTGVGVPTLKFYLREGLLPPGEALSQTRAAYDESHVRRVGIIRALTETVGLSVQQARGVLAVVDDPGPSMFDAFGRALAHLPPTVPEADDYPRARDVIERLGWVYDPRYVAVRQLDQALAAADALGVPLDADRLEAYAPHVHAIAAYDIARIPADPDAAIEYAVLGTAAHEPVLAALRRLAHQDVAAPR</sequence>
<dbReference type="Proteomes" id="UP001205337">
    <property type="component" value="Unassembled WGS sequence"/>
</dbReference>
<accession>A0ABT1ZFV5</accession>
<dbReference type="PRINTS" id="PR00040">
    <property type="entry name" value="HTHMERR"/>
</dbReference>
<proteinExistence type="predicted"/>
<dbReference type="InterPro" id="IPR009061">
    <property type="entry name" value="DNA-bd_dom_put_sf"/>
</dbReference>